<accession>A0A2I3S762</accession>
<dbReference type="GO" id="GO:0005634">
    <property type="term" value="C:nucleus"/>
    <property type="evidence" value="ECO:0000318"/>
    <property type="project" value="GO_Central"/>
</dbReference>
<feature type="region of interest" description="LID" evidence="7">
    <location>
        <begin position="102"/>
        <end position="112"/>
    </location>
</feature>
<feature type="region of interest" description="NMPbind" evidence="7">
    <location>
        <begin position="27"/>
        <end position="50"/>
    </location>
</feature>
<dbReference type="InterPro" id="IPR020618">
    <property type="entry name" value="Adenyl_kinase_AK6"/>
</dbReference>
<protein>
    <recommendedName>
        <fullName evidence="7">Adenylate kinase isoenzyme 6</fullName>
        <shortName evidence="7">AK6</shortName>
        <ecNumber evidence="7">2.7.4.3</ecNumber>
    </recommendedName>
    <alternativeName>
        <fullName evidence="7">Coilin-interacting nuclear ATPase protein</fullName>
    </alternativeName>
    <alternativeName>
        <fullName evidence="7">Dual activity adenylate kinase/ATPase</fullName>
        <shortName evidence="7">AK/ATPase</shortName>
    </alternativeName>
</protein>
<dbReference type="OMA" id="IESECPI"/>
<keyword evidence="6 7" id="KW-0067">ATP-binding</keyword>
<keyword evidence="3 7" id="KW-0808">Transferase</keyword>
<keyword evidence="5 7" id="KW-0418">Kinase</keyword>
<evidence type="ECO:0000256" key="3">
    <source>
        <dbReference type="ARBA" id="ARBA00022679"/>
    </source>
</evidence>
<dbReference type="GO" id="GO:0005524">
    <property type="term" value="F:ATP binding"/>
    <property type="evidence" value="ECO:0000318"/>
    <property type="project" value="GO_Central"/>
</dbReference>
<dbReference type="SUPFAM" id="SSF52540">
    <property type="entry name" value="P-loop containing nucleoside triphosphate hydrolases"/>
    <property type="match status" value="1"/>
</dbReference>
<comment type="subcellular location">
    <subcellularLocation>
        <location evidence="7">Cytoplasm</location>
    </subcellularLocation>
    <subcellularLocation>
        <location evidence="7">Nucleus</location>
        <location evidence="7">Nucleoplasm</location>
    </subcellularLocation>
    <subcellularLocation>
        <location evidence="7">Nucleus</location>
        <location evidence="7">Cajal body</location>
    </subcellularLocation>
    <text evidence="7">Displays widespread diffuse nucleoplasmic distribution but not detected in nucleoli. Detected in Cajal bodies but not in all cells.</text>
</comment>
<comment type="function">
    <text evidence="7">Broad-specificity nucleoside monophosphate (NMP) kinase that catalyzes the reversible transfer of the terminal phosphate group between nucleoside triphosphates and monophosphates. Has also ATPase activity. Involved in the late cytoplasmic maturation steps of the 40S ribosomal particles, specifically 18S rRNA maturation. While NMP activity is not required for ribosome maturation, ATPase activity is. Associates transiently with small ribosomal subunit protein uS11. ATP hydrolysis breaks the interaction with uS11. May temporarily remove uS11 from the ribosome to enable a conformational change of the ribosomal RNA that is needed for the final maturation step of the small ribosomal subunit. Its NMP activity may have a role in nuclear energy homeostasis. May be involved in regulation of Cajal body (CB) formation.</text>
</comment>
<evidence type="ECO:0000256" key="4">
    <source>
        <dbReference type="ARBA" id="ARBA00022741"/>
    </source>
</evidence>
<dbReference type="GO" id="GO:0016887">
    <property type="term" value="F:ATP hydrolysis activity"/>
    <property type="evidence" value="ECO:0007669"/>
    <property type="project" value="UniProtKB-UniRule"/>
</dbReference>
<feature type="binding site" evidence="7">
    <location>
        <position position="17"/>
    </location>
    <ligand>
        <name>ATP</name>
        <dbReference type="ChEBI" id="CHEBI:30616"/>
    </ligand>
</feature>
<keyword evidence="9" id="KW-1185">Reference proteome</keyword>
<dbReference type="Ensembl" id="ENSPTRT00000079093.1">
    <property type="protein sequence ID" value="ENSPTRP00000087354.1"/>
    <property type="gene ID" value="ENSPTRG00000050266.1"/>
</dbReference>
<comment type="catalytic activity">
    <reaction evidence="7">
        <text>ATP + H2O = ADP + phosphate + H(+)</text>
        <dbReference type="Rhea" id="RHEA:13065"/>
        <dbReference type="ChEBI" id="CHEBI:15377"/>
        <dbReference type="ChEBI" id="CHEBI:15378"/>
        <dbReference type="ChEBI" id="CHEBI:30616"/>
        <dbReference type="ChEBI" id="CHEBI:43474"/>
        <dbReference type="ChEBI" id="CHEBI:456216"/>
    </reaction>
</comment>
<proteinExistence type="inferred from homology"/>
<comment type="subunit">
    <text evidence="7">Monomer and homodimer. Interacts with small ribosomal subunit protein uS11. Not a structural component of 43S pre-ribosomes, but transiently interacts with them by binding to uS11. Interacts with COIL (via C-terminus).</text>
</comment>
<dbReference type="EMBL" id="AC144376">
    <property type="status" value="NOT_ANNOTATED_CDS"/>
    <property type="molecule type" value="Genomic_DNA"/>
</dbReference>
<dbReference type="InterPro" id="IPR027417">
    <property type="entry name" value="P-loop_NTPase"/>
</dbReference>
<dbReference type="Ensembl" id="ENSPTRT00000091406.1">
    <property type="protein sequence ID" value="ENSPTRP00000072675.1"/>
    <property type="gene ID" value="ENSPTRG00000052104.1"/>
</dbReference>
<reference evidence="8 9" key="2">
    <citation type="journal article" date="2005" name="Nature">
        <title>Initial sequence of the chimpanzee genome and comparison with the human genome.</title>
        <authorList>
            <consortium name="Chimpanzee sequencing and analysis consortium"/>
        </authorList>
    </citation>
    <scope>NUCLEOTIDE SEQUENCE [LARGE SCALE GENOMIC DNA]</scope>
</reference>
<feature type="binding site" evidence="7">
    <location>
        <position position="103"/>
    </location>
    <ligand>
        <name>ATP</name>
        <dbReference type="ChEBI" id="CHEBI:30616"/>
    </ligand>
</feature>
<keyword evidence="4 7" id="KW-0547">Nucleotide-binding</keyword>
<sequence>MLVNILLTGTPGVGRITLGKELASISGLKYIDVEEQLFDGYDEEYDCPVLDEDRVVHELDNQMREGGVIVDYHGFGFLPKGWFHIVFVLRTDTNVLCERLETRGYNEKTLTDNIQCEIIQVLYEEATTSHKEEIVHQLPRSIPEELENNVDHIGWKWIEQWIKYHNS</sequence>
<keyword evidence="1 7" id="KW-0690">Ribosome biogenesis</keyword>
<dbReference type="PANTHER" id="PTHR12595:SF19">
    <property type="entry name" value="ADENYLATE KINASE ISOENZYME 6"/>
    <property type="match status" value="1"/>
</dbReference>
<dbReference type="PANTHER" id="PTHR12595">
    <property type="entry name" value="POS9-ACTIVATING FACTOR FAP7-RELATED"/>
    <property type="match status" value="1"/>
</dbReference>
<dbReference type="Gene3D" id="3.40.50.300">
    <property type="entry name" value="P-loop containing nucleotide triphosphate hydrolases"/>
    <property type="match status" value="1"/>
</dbReference>
<evidence type="ECO:0000256" key="2">
    <source>
        <dbReference type="ARBA" id="ARBA00022552"/>
    </source>
</evidence>
<reference evidence="8" key="3">
    <citation type="submission" date="2025-05" db="UniProtKB">
        <authorList>
            <consortium name="Ensembl"/>
        </authorList>
    </citation>
    <scope>IDENTIFICATION</scope>
</reference>
<reference evidence="8 9" key="1">
    <citation type="submission" date="2004-07" db="EMBL/GenBank/DDBJ databases">
        <title>The DNA sequence of the chimpanzee Y chromosome.</title>
        <authorList>
            <person name="Hughes J.F."/>
            <person name="Pyntikova T."/>
            <person name="Skaletsky H."/>
            <person name="Minx P.J."/>
            <person name="Rozen S."/>
            <person name="Wilson R.K."/>
            <person name="Page D.C."/>
        </authorList>
    </citation>
    <scope>NUCLEOTIDE SEQUENCE [LARGE SCALE GENOMIC DNA]</scope>
</reference>
<evidence type="ECO:0000313" key="8">
    <source>
        <dbReference type="Ensembl" id="ENSPTRP00000072675.1"/>
    </source>
</evidence>
<evidence type="ECO:0000313" key="9">
    <source>
        <dbReference type="Proteomes" id="UP000002277"/>
    </source>
</evidence>
<gene>
    <name evidence="7" type="primary">AK6</name>
    <name evidence="7" type="synonym">CINAP</name>
</gene>
<dbReference type="Pfam" id="PF13238">
    <property type="entry name" value="AAA_18"/>
    <property type="match status" value="1"/>
</dbReference>
<evidence type="ECO:0000256" key="5">
    <source>
        <dbReference type="ARBA" id="ARBA00022777"/>
    </source>
</evidence>
<dbReference type="GeneTree" id="ENSGT00390000015930"/>
<feature type="binding site" evidence="7">
    <location>
        <position position="12"/>
    </location>
    <ligand>
        <name>ATP</name>
        <dbReference type="ChEBI" id="CHEBI:30616"/>
    </ligand>
</feature>
<evidence type="ECO:0000256" key="1">
    <source>
        <dbReference type="ARBA" id="ARBA00022517"/>
    </source>
</evidence>
<keyword evidence="7" id="KW-0539">Nucleus</keyword>
<evidence type="ECO:0000256" key="6">
    <source>
        <dbReference type="ARBA" id="ARBA00022840"/>
    </source>
</evidence>
<dbReference type="GO" id="GO:0042274">
    <property type="term" value="P:ribosomal small subunit biogenesis"/>
    <property type="evidence" value="ECO:0007669"/>
    <property type="project" value="UniProtKB-UniRule"/>
</dbReference>
<dbReference type="GO" id="GO:0004017">
    <property type="term" value="F:AMP kinase activity"/>
    <property type="evidence" value="ECO:0000318"/>
    <property type="project" value="GO_Central"/>
</dbReference>
<dbReference type="EC" id="2.7.4.3" evidence="7"/>
<dbReference type="Proteomes" id="UP000002277">
    <property type="component" value="Chromosome Y"/>
</dbReference>
<dbReference type="AlphaFoldDB" id="A0A2I3S762"/>
<feature type="binding site" evidence="7">
    <location>
        <position position="14"/>
    </location>
    <ligand>
        <name>ATP</name>
        <dbReference type="ChEBI" id="CHEBI:30616"/>
    </ligand>
</feature>
<keyword evidence="7" id="KW-0963">Cytoplasm</keyword>
<dbReference type="GO" id="GO:0015030">
    <property type="term" value="C:Cajal body"/>
    <property type="evidence" value="ECO:0007669"/>
    <property type="project" value="UniProtKB-SubCell"/>
</dbReference>
<dbReference type="GO" id="GO:0005737">
    <property type="term" value="C:cytoplasm"/>
    <property type="evidence" value="ECO:0000318"/>
    <property type="project" value="GO_Central"/>
</dbReference>
<dbReference type="GO" id="GO:0006364">
    <property type="term" value="P:rRNA processing"/>
    <property type="evidence" value="ECO:0007669"/>
    <property type="project" value="UniProtKB-KW"/>
</dbReference>
<name>A0A2I3S762_PANTR</name>
<dbReference type="EMBL" id="AC147115">
    <property type="status" value="NOT_ANNOTATED_CDS"/>
    <property type="molecule type" value="Genomic_DNA"/>
</dbReference>
<organism evidence="8 9">
    <name type="scientific">Pan troglodytes</name>
    <name type="common">Chimpanzee</name>
    <dbReference type="NCBI Taxonomy" id="9598"/>
    <lineage>
        <taxon>Eukaryota</taxon>
        <taxon>Metazoa</taxon>
        <taxon>Chordata</taxon>
        <taxon>Craniata</taxon>
        <taxon>Vertebrata</taxon>
        <taxon>Euteleostomi</taxon>
        <taxon>Mammalia</taxon>
        <taxon>Eutheria</taxon>
        <taxon>Euarchontoglires</taxon>
        <taxon>Primates</taxon>
        <taxon>Haplorrhini</taxon>
        <taxon>Catarrhini</taxon>
        <taxon>Hominidae</taxon>
        <taxon>Pan</taxon>
    </lineage>
</organism>
<comment type="similarity">
    <text evidence="7">Belongs to the adenylate kinase family. AK6 subfamily.</text>
</comment>
<dbReference type="HAMAP" id="MF_00039">
    <property type="entry name" value="Adenylate_kinase_AK6"/>
    <property type="match status" value="1"/>
</dbReference>
<comment type="caution">
    <text evidence="7">Lacks conserved residue(s) required for the propagation of feature annotation.</text>
</comment>
<evidence type="ECO:0000256" key="7">
    <source>
        <dbReference type="HAMAP-Rule" id="MF_03173"/>
    </source>
</evidence>
<keyword evidence="2 7" id="KW-0698">rRNA processing</keyword>
<comment type="catalytic activity">
    <reaction evidence="7">
        <text>AMP + ATP = 2 ADP</text>
        <dbReference type="Rhea" id="RHEA:12973"/>
        <dbReference type="ChEBI" id="CHEBI:30616"/>
        <dbReference type="ChEBI" id="CHEBI:456215"/>
        <dbReference type="ChEBI" id="CHEBI:456216"/>
        <dbReference type="EC" id="2.7.4.3"/>
    </reaction>
</comment>